<dbReference type="SMART" id="SM00962">
    <property type="entry name" value="SRP54"/>
    <property type="match status" value="1"/>
</dbReference>
<evidence type="ECO:0000256" key="7">
    <source>
        <dbReference type="SAM" id="MobiDB-lite"/>
    </source>
</evidence>
<dbReference type="InterPro" id="IPR001251">
    <property type="entry name" value="CRAL-TRIO_dom"/>
</dbReference>
<proteinExistence type="inferred from homology"/>
<dbReference type="InterPro" id="IPR027417">
    <property type="entry name" value="P-loop_NTPase"/>
</dbReference>
<dbReference type="SUPFAM" id="SSF52087">
    <property type="entry name" value="CRAL/TRIO domain"/>
    <property type="match status" value="1"/>
</dbReference>
<evidence type="ECO:0000256" key="6">
    <source>
        <dbReference type="ARBA" id="ARBA00029433"/>
    </source>
</evidence>
<dbReference type="SUPFAM" id="SSF52540">
    <property type="entry name" value="P-loop containing nucleoside triphosphate hydrolases"/>
    <property type="match status" value="1"/>
</dbReference>
<dbReference type="InterPro" id="IPR036225">
    <property type="entry name" value="SRP/SRP_N"/>
</dbReference>
<dbReference type="Pfam" id="PF00448">
    <property type="entry name" value="SRP54"/>
    <property type="match status" value="1"/>
</dbReference>
<keyword evidence="5" id="KW-0675">Receptor</keyword>
<dbReference type="GO" id="GO:0003924">
    <property type="term" value="F:GTPase activity"/>
    <property type="evidence" value="ECO:0007669"/>
    <property type="project" value="TreeGrafter"/>
</dbReference>
<accession>A0AAD8YJS8</accession>
<keyword evidence="3" id="KW-0342">GTP-binding</keyword>
<dbReference type="EMBL" id="JATAAI010000003">
    <property type="protein sequence ID" value="KAK1746824.1"/>
    <property type="molecule type" value="Genomic_DNA"/>
</dbReference>
<dbReference type="CDD" id="cd00170">
    <property type="entry name" value="SEC14"/>
    <property type="match status" value="1"/>
</dbReference>
<feature type="compositionally biased region" description="Basic and acidic residues" evidence="7">
    <location>
        <begin position="1"/>
        <end position="29"/>
    </location>
</feature>
<organism evidence="9 10">
    <name type="scientific">Skeletonema marinoi</name>
    <dbReference type="NCBI Taxonomy" id="267567"/>
    <lineage>
        <taxon>Eukaryota</taxon>
        <taxon>Sar</taxon>
        <taxon>Stramenopiles</taxon>
        <taxon>Ochrophyta</taxon>
        <taxon>Bacillariophyta</taxon>
        <taxon>Coscinodiscophyceae</taxon>
        <taxon>Thalassiosirophycidae</taxon>
        <taxon>Thalassiosirales</taxon>
        <taxon>Skeletonemataceae</taxon>
        <taxon>Skeletonema</taxon>
        <taxon>Skeletonema marinoi-dohrnii complex</taxon>
    </lineage>
</organism>
<dbReference type="Gene3D" id="3.40.50.300">
    <property type="entry name" value="P-loop containing nucleotide triphosphate hydrolases"/>
    <property type="match status" value="1"/>
</dbReference>
<dbReference type="Proteomes" id="UP001224775">
    <property type="component" value="Unassembled WGS sequence"/>
</dbReference>
<dbReference type="PANTHER" id="PTHR43134">
    <property type="entry name" value="SIGNAL RECOGNITION PARTICLE RECEPTOR SUBUNIT ALPHA"/>
    <property type="match status" value="1"/>
</dbReference>
<sequence length="877" mass="96472">MSKDEETLIKDALSKEDVNEEVKEAKSEIDAAEDDDEGVTGDFEVTKEEMSIIRAELACEFPEDYTYLSDAYVKSVASKPYSKDPSIRRPIEYTMEKLTHVMEWREEAGAPEMETLIHLVNGSEYSDEAKENPEKLVKAKLLAVSLNNASLYWHGFTKEGKPILWIRCGRKPWYPNVEAEVNALILIADAGIKCMPEGVTDFVVISIGEGIPDRLNMLLTAPVGSIIQFVMNLLMPLMPGRLAGKFLLKDMDNATEIMKDMLMNGEEDIPTFLGGTADHDQYYPDEYYAKNQGEGSLKFDYFGMIERLKEQAKIWEEKFGTKEEAEEWVLLMALLRELLGGTVLYHNEPLRNKPSSYFKNGSHKENCITVVNTFISSVLLEWLDGSAIANNEGAADSNWIVLATYPEVAIRKLSGLDALLASLLKRYALFFEHHVSQEVSNSTKHNLSLFVPPSEEFDTAFSSILRRFQDQLSSIPTSTSTSSLDKKHAKQHKQQTTQSTKKGGKKATQWHDGNQKITKAALAELDMSKDKDNESSAAAGDGNIREDARAIAEAKAAYMPDKDEVPAWERRMKFWTRLISIGMQMGMKRRMSDLEPPLKQMQQLLTSKNVAPSTAKAICEVVEKQLLGKKVGTLVGVKRAVRHALEDAIERILRPELGGIGGRGSGVKRGKSVDVLRGVVEKRAKGTGLLGMGGNGGGGGRPYVIVMIGINGVGKSNQCNPLLAACDTFRSGAVEQLSVHASWYAKDPSAVAKAAINKATEDGNDVVLVDTAGRMQNNVPLMKALAKLVTETSPDLVLFVCEALVGNDGMDQLTMFQKALTMGGHTRPIDGIVLTKFDTVSDKVGAALTLTHLTGVPIAFCGTGQKYNHLKPLSVHS</sequence>
<reference evidence="9" key="1">
    <citation type="submission" date="2023-06" db="EMBL/GenBank/DDBJ databases">
        <title>Survivors Of The Sea: Transcriptome response of Skeletonema marinoi to long-term dormancy.</title>
        <authorList>
            <person name="Pinder M.I.M."/>
            <person name="Kourtchenko O."/>
            <person name="Robertson E.K."/>
            <person name="Larsson T."/>
            <person name="Maumus F."/>
            <person name="Osuna-Cruz C.M."/>
            <person name="Vancaester E."/>
            <person name="Stenow R."/>
            <person name="Vandepoele K."/>
            <person name="Ploug H."/>
            <person name="Bruchert V."/>
            <person name="Godhe A."/>
            <person name="Topel M."/>
        </authorList>
    </citation>
    <scope>NUCLEOTIDE SEQUENCE</scope>
    <source>
        <strain evidence="9">R05AC</strain>
    </source>
</reference>
<dbReference type="GO" id="GO:0005789">
    <property type="term" value="C:endoplasmic reticulum membrane"/>
    <property type="evidence" value="ECO:0007669"/>
    <property type="project" value="TreeGrafter"/>
</dbReference>
<dbReference type="SUPFAM" id="SSF47364">
    <property type="entry name" value="Domain of the SRP/SRP receptor G-proteins"/>
    <property type="match status" value="1"/>
</dbReference>
<dbReference type="InterPro" id="IPR000897">
    <property type="entry name" value="SRP54_GTPase_dom"/>
</dbReference>
<evidence type="ECO:0000256" key="1">
    <source>
        <dbReference type="ARBA" id="ARBA00008531"/>
    </source>
</evidence>
<dbReference type="PANTHER" id="PTHR43134:SF1">
    <property type="entry name" value="SIGNAL RECOGNITION PARTICLE RECEPTOR SUBUNIT ALPHA"/>
    <property type="match status" value="1"/>
</dbReference>
<evidence type="ECO:0000259" key="8">
    <source>
        <dbReference type="SMART" id="SM00962"/>
    </source>
</evidence>
<evidence type="ECO:0000256" key="4">
    <source>
        <dbReference type="ARBA" id="ARBA00023136"/>
    </source>
</evidence>
<comment type="similarity">
    <text evidence="1">Belongs to the GTP-binding SRP family.</text>
</comment>
<evidence type="ECO:0000256" key="2">
    <source>
        <dbReference type="ARBA" id="ARBA00022741"/>
    </source>
</evidence>
<name>A0AAD8YJS8_9STRA</name>
<dbReference type="Gene3D" id="3.40.525.10">
    <property type="entry name" value="CRAL-TRIO lipid binding domain"/>
    <property type="match status" value="1"/>
</dbReference>
<feature type="region of interest" description="Disordered" evidence="7">
    <location>
        <begin position="476"/>
        <end position="515"/>
    </location>
</feature>
<dbReference type="GO" id="GO:0005047">
    <property type="term" value="F:signal recognition particle binding"/>
    <property type="evidence" value="ECO:0007669"/>
    <property type="project" value="TreeGrafter"/>
</dbReference>
<evidence type="ECO:0000256" key="3">
    <source>
        <dbReference type="ARBA" id="ARBA00023134"/>
    </source>
</evidence>
<feature type="region of interest" description="Disordered" evidence="7">
    <location>
        <begin position="1"/>
        <end position="40"/>
    </location>
</feature>
<dbReference type="Pfam" id="PF02881">
    <property type="entry name" value="SRP54_N"/>
    <property type="match status" value="1"/>
</dbReference>
<keyword evidence="4" id="KW-0472">Membrane</keyword>
<dbReference type="AlphaFoldDB" id="A0AAD8YJS8"/>
<keyword evidence="2" id="KW-0547">Nucleotide-binding</keyword>
<comment type="caution">
    <text evidence="9">The sequence shown here is derived from an EMBL/GenBank/DDBJ whole genome shotgun (WGS) entry which is preliminary data.</text>
</comment>
<dbReference type="InterPro" id="IPR036865">
    <property type="entry name" value="CRAL-TRIO_dom_sf"/>
</dbReference>
<comment type="subcellular location">
    <subcellularLocation>
        <location evidence="6">Endomembrane system</location>
        <topology evidence="6">Peripheral membrane protein</topology>
        <orientation evidence="6">Cytoplasmic side</orientation>
    </subcellularLocation>
</comment>
<evidence type="ECO:0000256" key="5">
    <source>
        <dbReference type="ARBA" id="ARBA00023170"/>
    </source>
</evidence>
<dbReference type="Gene3D" id="1.20.120.140">
    <property type="entry name" value="Signal recognition particle SRP54, nucleotide-binding domain"/>
    <property type="match status" value="1"/>
</dbReference>
<evidence type="ECO:0000313" key="9">
    <source>
        <dbReference type="EMBL" id="KAK1746824.1"/>
    </source>
</evidence>
<protein>
    <submittedName>
        <fullName evidence="9">Signal recognition particle-like protein</fullName>
    </submittedName>
</protein>
<dbReference type="GO" id="GO:0005525">
    <property type="term" value="F:GTP binding"/>
    <property type="evidence" value="ECO:0007669"/>
    <property type="project" value="UniProtKB-KW"/>
</dbReference>
<gene>
    <name evidence="9" type="ORF">QTG54_002168</name>
</gene>
<feature type="compositionally biased region" description="Acidic residues" evidence="7">
    <location>
        <begin position="30"/>
        <end position="39"/>
    </location>
</feature>
<dbReference type="GO" id="GO:0006614">
    <property type="term" value="P:SRP-dependent cotranslational protein targeting to membrane"/>
    <property type="evidence" value="ECO:0007669"/>
    <property type="project" value="InterPro"/>
</dbReference>
<dbReference type="InterPro" id="IPR042101">
    <property type="entry name" value="SRP54_N_sf"/>
</dbReference>
<evidence type="ECO:0000313" key="10">
    <source>
        <dbReference type="Proteomes" id="UP001224775"/>
    </source>
</evidence>
<dbReference type="InterPro" id="IPR013822">
    <property type="entry name" value="Signal_recog_particl_SRP54_hlx"/>
</dbReference>
<keyword evidence="10" id="KW-1185">Reference proteome</keyword>
<feature type="domain" description="SRP54-type proteins GTP-binding" evidence="8">
    <location>
        <begin position="702"/>
        <end position="877"/>
    </location>
</feature>